<protein>
    <submittedName>
        <fullName evidence="4">Membrane-associated protein, putative</fullName>
    </submittedName>
</protein>
<keyword evidence="3" id="KW-0732">Signal</keyword>
<feature type="chain" id="PRO_5006622317" evidence="3">
    <location>
        <begin position="21"/>
        <end position="616"/>
    </location>
</feature>
<dbReference type="OMA" id="NMSHYSA"/>
<gene>
    <name evidence="4" type="ORF">BSAL_14415</name>
</gene>
<reference evidence="5" key="1">
    <citation type="submission" date="2015-09" db="EMBL/GenBank/DDBJ databases">
        <authorList>
            <consortium name="Pathogen Informatics"/>
        </authorList>
    </citation>
    <scope>NUCLEOTIDE SEQUENCE [LARGE SCALE GENOMIC DNA]</scope>
    <source>
        <strain evidence="5">Lake Konstanz</strain>
    </source>
</reference>
<evidence type="ECO:0000256" key="1">
    <source>
        <dbReference type="SAM" id="MobiDB-lite"/>
    </source>
</evidence>
<proteinExistence type="predicted"/>
<keyword evidence="2" id="KW-0812">Transmembrane</keyword>
<feature type="region of interest" description="Disordered" evidence="1">
    <location>
        <begin position="538"/>
        <end position="567"/>
    </location>
</feature>
<accession>A0A0S4JGY4</accession>
<evidence type="ECO:0000313" key="5">
    <source>
        <dbReference type="Proteomes" id="UP000051952"/>
    </source>
</evidence>
<dbReference type="VEuPathDB" id="TriTrypDB:BSAL_14415"/>
<evidence type="ECO:0000256" key="3">
    <source>
        <dbReference type="SAM" id="SignalP"/>
    </source>
</evidence>
<dbReference type="AlphaFoldDB" id="A0A0S4JGY4"/>
<dbReference type="OrthoDB" id="425534at2759"/>
<keyword evidence="2" id="KW-1133">Transmembrane helix</keyword>
<dbReference type="EMBL" id="CYKH01001627">
    <property type="protein sequence ID" value="CUG88254.1"/>
    <property type="molecule type" value="Genomic_DNA"/>
</dbReference>
<evidence type="ECO:0000313" key="4">
    <source>
        <dbReference type="EMBL" id="CUG88254.1"/>
    </source>
</evidence>
<sequence>MLRRLHAFAAVIVACGVVFFSPPPTTPSPTAFPLPAPAWGACPSTLSSLYQSCATVYAPQHWATPSDHANITFFLGRVEPSNAITPNTTVWYLGDDCTANGLTQWISSMLNLNFYIVSVYARGSVYSTPSITCPPPTIDPATGWPLPACGTSLTQSGIDASIFSFTEMAYDLKYIIPKLGSVVNVIFADGIMTTLAQRLQVIQPEVATSYVLSGFSAPDRYDAISSTLDAFETVARRVLQQCIIAAPQACVGWFGGQDPWQVWAMTLEAAAAGVLPCNAALKWNVPSYRDAFANIAAMLISSAADPFTQPSPAATQAFFPAFIYRLQRCSAADVTALTALYTKLNATAGVVPNTNPQCATNSALWFNLLSNELLQSIPTASGVLASLGERKVQPSAQYFTSVASVAATWPKYTVPAAMKVVGAATQPTALIAGDGDVFSPIELAQYAVSLFYTHAQFTTINRGQHPLLSTEARSCVISILSNVATTRSTATVPSCGASAVASYDFVGTSTSASILMEYFSIDNLWAYTVPMSQVNPIPLVPPPPGPTPPSTPAPGTPPPQGPPAESDTDKKAAIAFALLFVFSWVGVGIFVWVKKGKPSCFKQNRDFYSALNEEKQ</sequence>
<keyword evidence="2" id="KW-0472">Membrane</keyword>
<evidence type="ECO:0000256" key="2">
    <source>
        <dbReference type="SAM" id="Phobius"/>
    </source>
</evidence>
<feature type="compositionally biased region" description="Pro residues" evidence="1">
    <location>
        <begin position="538"/>
        <end position="562"/>
    </location>
</feature>
<feature type="transmembrane region" description="Helical" evidence="2">
    <location>
        <begin position="572"/>
        <end position="593"/>
    </location>
</feature>
<organism evidence="4 5">
    <name type="scientific">Bodo saltans</name>
    <name type="common">Flagellated protozoan</name>
    <dbReference type="NCBI Taxonomy" id="75058"/>
    <lineage>
        <taxon>Eukaryota</taxon>
        <taxon>Discoba</taxon>
        <taxon>Euglenozoa</taxon>
        <taxon>Kinetoplastea</taxon>
        <taxon>Metakinetoplastina</taxon>
        <taxon>Eubodonida</taxon>
        <taxon>Bodonidae</taxon>
        <taxon>Bodo</taxon>
    </lineage>
</organism>
<dbReference type="PROSITE" id="PS51257">
    <property type="entry name" value="PROKAR_LIPOPROTEIN"/>
    <property type="match status" value="1"/>
</dbReference>
<name>A0A0S4JGY4_BODSA</name>
<feature type="signal peptide" evidence="3">
    <location>
        <begin position="1"/>
        <end position="20"/>
    </location>
</feature>
<dbReference type="Proteomes" id="UP000051952">
    <property type="component" value="Unassembled WGS sequence"/>
</dbReference>
<keyword evidence="5" id="KW-1185">Reference proteome</keyword>